<evidence type="ECO:0000256" key="3">
    <source>
        <dbReference type="ARBA" id="ARBA00022692"/>
    </source>
</evidence>
<evidence type="ECO:0000256" key="1">
    <source>
        <dbReference type="ARBA" id="ARBA00004370"/>
    </source>
</evidence>
<evidence type="ECO:0000256" key="2">
    <source>
        <dbReference type="ARBA" id="ARBA00009160"/>
    </source>
</evidence>
<dbReference type="EMBL" id="JAAAJB010000054">
    <property type="protein sequence ID" value="KAG0268320.1"/>
    <property type="molecule type" value="Genomic_DNA"/>
</dbReference>
<comment type="similarity">
    <text evidence="2">Belongs to the FUN14 family.</text>
</comment>
<keyword evidence="3 6" id="KW-0812">Transmembrane</keyword>
<keyword evidence="4 6" id="KW-1133">Transmembrane helix</keyword>
<comment type="caution">
    <text evidence="7">The sequence shown here is derived from an EMBL/GenBank/DDBJ whole genome shotgun (WGS) entry which is preliminary data.</text>
</comment>
<dbReference type="PANTHER" id="PTHR21346">
    <property type="entry name" value="FUN14 DOMAIN CONTAINING"/>
    <property type="match status" value="1"/>
</dbReference>
<evidence type="ECO:0000256" key="5">
    <source>
        <dbReference type="ARBA" id="ARBA00023136"/>
    </source>
</evidence>
<dbReference type="OrthoDB" id="163794at2759"/>
<evidence type="ECO:0000256" key="4">
    <source>
        <dbReference type="ARBA" id="ARBA00022989"/>
    </source>
</evidence>
<protein>
    <recommendedName>
        <fullName evidence="9">EF-hand domain-containing protein</fullName>
    </recommendedName>
</protein>
<name>A0A9P6QKI2_9FUNG</name>
<dbReference type="GO" id="GO:0016020">
    <property type="term" value="C:membrane"/>
    <property type="evidence" value="ECO:0007669"/>
    <property type="project" value="UniProtKB-SubCell"/>
</dbReference>
<dbReference type="Pfam" id="PF04930">
    <property type="entry name" value="FUN14"/>
    <property type="match status" value="1"/>
</dbReference>
<evidence type="ECO:0000313" key="7">
    <source>
        <dbReference type="EMBL" id="KAG0268320.1"/>
    </source>
</evidence>
<evidence type="ECO:0000313" key="8">
    <source>
        <dbReference type="Proteomes" id="UP000807716"/>
    </source>
</evidence>
<dbReference type="InterPro" id="IPR007014">
    <property type="entry name" value="FUN14"/>
</dbReference>
<proteinExistence type="inferred from homology"/>
<dbReference type="Proteomes" id="UP000807716">
    <property type="component" value="Unassembled WGS sequence"/>
</dbReference>
<gene>
    <name evidence="7" type="ORF">DFQ27_007056</name>
</gene>
<accession>A0A9P6QKI2</accession>
<dbReference type="PANTHER" id="PTHR21346:SF10">
    <property type="entry name" value="TRANSMEMBRANE PROTEIN"/>
    <property type="match status" value="1"/>
</dbReference>
<feature type="transmembrane region" description="Helical" evidence="6">
    <location>
        <begin position="103"/>
        <end position="126"/>
    </location>
</feature>
<evidence type="ECO:0008006" key="9">
    <source>
        <dbReference type="Google" id="ProtNLM"/>
    </source>
</evidence>
<evidence type="ECO:0000256" key="6">
    <source>
        <dbReference type="SAM" id="Phobius"/>
    </source>
</evidence>
<reference evidence="7" key="1">
    <citation type="journal article" date="2020" name="Fungal Divers.">
        <title>Resolving the Mortierellaceae phylogeny through synthesis of multi-gene phylogenetics and phylogenomics.</title>
        <authorList>
            <person name="Vandepol N."/>
            <person name="Liber J."/>
            <person name="Desiro A."/>
            <person name="Na H."/>
            <person name="Kennedy M."/>
            <person name="Barry K."/>
            <person name="Grigoriev I.V."/>
            <person name="Miller A.N."/>
            <person name="O'Donnell K."/>
            <person name="Stajich J.E."/>
            <person name="Bonito G."/>
        </authorList>
    </citation>
    <scope>NUCLEOTIDE SEQUENCE</scope>
    <source>
        <strain evidence="7">BC1065</strain>
    </source>
</reference>
<comment type="subcellular location">
    <subcellularLocation>
        <location evidence="1">Membrane</location>
    </subcellularLocation>
</comment>
<sequence>MTQSWTAVKKTSPSFTTATTQWSRTWVAASAGTGSIFGPVLWARFNPGYKVVHCAAPANFTSASSERSPFPPTKEPLISTREITFGSVMGLGSGFLFKKLGKLMLLVIGLGFVSLQLLSNQGYVTVHWSRFERRFKDSFDLDGDGKVTVNDAKHGFRALIDLLTKNFQFKSTFIGGFVLGFKYG</sequence>
<keyword evidence="8" id="KW-1185">Reference proteome</keyword>
<dbReference type="AlphaFoldDB" id="A0A9P6QKI2"/>
<keyword evidence="5 6" id="KW-0472">Membrane</keyword>
<organism evidence="7 8">
    <name type="scientific">Actinomortierella ambigua</name>
    <dbReference type="NCBI Taxonomy" id="1343610"/>
    <lineage>
        <taxon>Eukaryota</taxon>
        <taxon>Fungi</taxon>
        <taxon>Fungi incertae sedis</taxon>
        <taxon>Mucoromycota</taxon>
        <taxon>Mortierellomycotina</taxon>
        <taxon>Mortierellomycetes</taxon>
        <taxon>Mortierellales</taxon>
        <taxon>Mortierellaceae</taxon>
        <taxon>Actinomortierella</taxon>
    </lineage>
</organism>